<protein>
    <submittedName>
        <fullName evidence="1">Putative LOC100570906 [Acyrthosiphon pisum]</fullName>
    </submittedName>
</protein>
<dbReference type="AlphaFoldDB" id="A0A0K2VKF0"/>
<evidence type="ECO:0000313" key="1">
    <source>
        <dbReference type="EMBL" id="CDW50933.1"/>
    </source>
</evidence>
<dbReference type="EMBL" id="HACA01033572">
    <property type="protein sequence ID" value="CDW50933.1"/>
    <property type="molecule type" value="Transcribed_RNA"/>
</dbReference>
<organism evidence="1">
    <name type="scientific">Lepeophtheirus salmonis</name>
    <name type="common">Salmon louse</name>
    <name type="synonym">Caligus salmonis</name>
    <dbReference type="NCBI Taxonomy" id="72036"/>
    <lineage>
        <taxon>Eukaryota</taxon>
        <taxon>Metazoa</taxon>
        <taxon>Ecdysozoa</taxon>
        <taxon>Arthropoda</taxon>
        <taxon>Crustacea</taxon>
        <taxon>Multicrustacea</taxon>
        <taxon>Hexanauplia</taxon>
        <taxon>Copepoda</taxon>
        <taxon>Siphonostomatoida</taxon>
        <taxon>Caligidae</taxon>
        <taxon>Lepeophtheirus</taxon>
    </lineage>
</organism>
<name>A0A0K2VKF0_LEPSM</name>
<reference evidence="1" key="1">
    <citation type="submission" date="2014-05" db="EMBL/GenBank/DDBJ databases">
        <authorList>
            <person name="Chronopoulou M."/>
        </authorList>
    </citation>
    <scope>NUCLEOTIDE SEQUENCE</scope>
    <source>
        <tissue evidence="1">Whole organism</tissue>
    </source>
</reference>
<proteinExistence type="predicted"/>
<accession>A0A0K2VKF0</accession>
<sequence length="23" mass="2656">MWLGISSCQVLVIIFDLMSNTRE</sequence>